<dbReference type="Proteomes" id="UP000694395">
    <property type="component" value="Chromosome 17"/>
</dbReference>
<dbReference type="AlphaFoldDB" id="A0A8C7STC5"/>
<name>A0A8C7STC5_ONCMY</name>
<evidence type="ECO:0000313" key="6">
    <source>
        <dbReference type="Ensembl" id="ENSOMYP00000070817.2"/>
    </source>
</evidence>
<accession>A0A8C7STC5</accession>
<dbReference type="PANTHER" id="PTHR22791">
    <property type="entry name" value="RING-TYPE DOMAIN-CONTAINING PROTEIN"/>
    <property type="match status" value="1"/>
</dbReference>
<feature type="domain" description="RING-type" evidence="5">
    <location>
        <begin position="10"/>
        <end position="57"/>
    </location>
</feature>
<dbReference type="Ensembl" id="ENSOMYT00000077105.2">
    <property type="protein sequence ID" value="ENSOMYP00000070817.2"/>
    <property type="gene ID" value="ENSOMYG00000032769.2"/>
</dbReference>
<organism evidence="6 7">
    <name type="scientific">Oncorhynchus mykiss</name>
    <name type="common">Rainbow trout</name>
    <name type="synonym">Salmo gairdneri</name>
    <dbReference type="NCBI Taxonomy" id="8022"/>
    <lineage>
        <taxon>Eukaryota</taxon>
        <taxon>Metazoa</taxon>
        <taxon>Chordata</taxon>
        <taxon>Craniata</taxon>
        <taxon>Vertebrata</taxon>
        <taxon>Euteleostomi</taxon>
        <taxon>Actinopterygii</taxon>
        <taxon>Neopterygii</taxon>
        <taxon>Teleostei</taxon>
        <taxon>Protacanthopterygii</taxon>
        <taxon>Salmoniformes</taxon>
        <taxon>Salmonidae</taxon>
        <taxon>Salmoninae</taxon>
        <taxon>Oncorhynchus</taxon>
    </lineage>
</organism>
<proteinExistence type="predicted"/>
<dbReference type="Pfam" id="PF13639">
    <property type="entry name" value="zf-RING_2"/>
    <property type="match status" value="1"/>
</dbReference>
<dbReference type="SMART" id="SM00184">
    <property type="entry name" value="RING"/>
    <property type="match status" value="1"/>
</dbReference>
<dbReference type="SUPFAM" id="SSF57850">
    <property type="entry name" value="RING/U-box"/>
    <property type="match status" value="1"/>
</dbReference>
<evidence type="ECO:0000313" key="7">
    <source>
        <dbReference type="Proteomes" id="UP000694395"/>
    </source>
</evidence>
<dbReference type="PROSITE" id="PS00518">
    <property type="entry name" value="ZF_RING_1"/>
    <property type="match status" value="1"/>
</dbReference>
<reference evidence="6" key="3">
    <citation type="submission" date="2025-09" db="UniProtKB">
        <authorList>
            <consortium name="Ensembl"/>
        </authorList>
    </citation>
    <scope>IDENTIFICATION</scope>
</reference>
<dbReference type="PANTHER" id="PTHR22791:SF31">
    <property type="entry name" value="IM:7152348"/>
    <property type="match status" value="1"/>
</dbReference>
<reference evidence="6" key="1">
    <citation type="submission" date="2020-07" db="EMBL/GenBank/DDBJ databases">
        <title>A long reads based de novo assembly of the rainbow trout Arlee double haploid line genome.</title>
        <authorList>
            <person name="Gao G."/>
            <person name="Palti Y."/>
        </authorList>
    </citation>
    <scope>NUCLEOTIDE SEQUENCE [LARGE SCALE GENOMIC DNA]</scope>
</reference>
<reference evidence="6" key="2">
    <citation type="submission" date="2025-08" db="UniProtKB">
        <authorList>
            <consortium name="Ensembl"/>
        </authorList>
    </citation>
    <scope>IDENTIFICATION</scope>
</reference>
<keyword evidence="1" id="KW-0479">Metal-binding</keyword>
<evidence type="ECO:0000256" key="3">
    <source>
        <dbReference type="ARBA" id="ARBA00022833"/>
    </source>
</evidence>
<keyword evidence="2 4" id="KW-0863">Zinc-finger</keyword>
<dbReference type="GeneTree" id="ENSGT00730000112922"/>
<dbReference type="InterPro" id="IPR001841">
    <property type="entry name" value="Znf_RING"/>
</dbReference>
<protein>
    <recommendedName>
        <fullName evidence="5">RING-type domain-containing protein</fullName>
    </recommendedName>
</protein>
<dbReference type="InterPro" id="IPR017907">
    <property type="entry name" value="Znf_RING_CS"/>
</dbReference>
<evidence type="ECO:0000256" key="2">
    <source>
        <dbReference type="ARBA" id="ARBA00022771"/>
    </source>
</evidence>
<evidence type="ECO:0000259" key="5">
    <source>
        <dbReference type="PROSITE" id="PS50089"/>
    </source>
</evidence>
<evidence type="ECO:0000256" key="1">
    <source>
        <dbReference type="ARBA" id="ARBA00022723"/>
    </source>
</evidence>
<dbReference type="InterPro" id="IPR013083">
    <property type="entry name" value="Znf_RING/FYVE/PHD"/>
</dbReference>
<dbReference type="GO" id="GO:0061630">
    <property type="term" value="F:ubiquitin protein ligase activity"/>
    <property type="evidence" value="ECO:0007669"/>
    <property type="project" value="TreeGrafter"/>
</dbReference>
<evidence type="ECO:0000256" key="4">
    <source>
        <dbReference type="PROSITE-ProRule" id="PRU00175"/>
    </source>
</evidence>
<sequence length="139" mass="16226">MGLMSEDMECCVCLQPYSRREKIPRVLHCEHTFCGLCLQAMSRLQSGVLTVCCPLCRWITCTEPSLTLPGSLWVNTEIWDQILDRQQEEEEEWKGANRQTRTTTHSPSRHCGLRLKLQNFLRRMKSLNFPISKQEILIE</sequence>
<keyword evidence="7" id="KW-1185">Reference proteome</keyword>
<dbReference type="GO" id="GO:0016567">
    <property type="term" value="P:protein ubiquitination"/>
    <property type="evidence" value="ECO:0007669"/>
    <property type="project" value="TreeGrafter"/>
</dbReference>
<dbReference type="InterPro" id="IPR051435">
    <property type="entry name" value="RING_finger_E3_ubiq-ligases"/>
</dbReference>
<keyword evidence="3" id="KW-0862">Zinc</keyword>
<dbReference type="PROSITE" id="PS50089">
    <property type="entry name" value="ZF_RING_2"/>
    <property type="match status" value="1"/>
</dbReference>
<dbReference type="GO" id="GO:0008270">
    <property type="term" value="F:zinc ion binding"/>
    <property type="evidence" value="ECO:0007669"/>
    <property type="project" value="UniProtKB-KW"/>
</dbReference>
<dbReference type="Gene3D" id="3.30.40.10">
    <property type="entry name" value="Zinc/RING finger domain, C3HC4 (zinc finger)"/>
    <property type="match status" value="1"/>
</dbReference>